<gene>
    <name evidence="17" type="ordered locus">Btus_0506</name>
</gene>
<evidence type="ECO:0000256" key="11">
    <source>
        <dbReference type="ARBA" id="ARBA00033334"/>
    </source>
</evidence>
<keyword evidence="18" id="KW-1185">Reference proteome</keyword>
<evidence type="ECO:0000256" key="2">
    <source>
        <dbReference type="ARBA" id="ARBA00007487"/>
    </source>
</evidence>
<dbReference type="NCBIfam" id="TIGR00636">
    <property type="entry name" value="PduO_Nterm"/>
    <property type="match status" value="1"/>
</dbReference>
<evidence type="ECO:0000256" key="5">
    <source>
        <dbReference type="ARBA" id="ARBA00020963"/>
    </source>
</evidence>
<keyword evidence="9 15" id="KW-0067">ATP-binding</keyword>
<dbReference type="FunFam" id="1.20.1200.10:FF:000001">
    <property type="entry name" value="Cob(I)yrinic acid a,c-diamide adenosyltransferase"/>
    <property type="match status" value="1"/>
</dbReference>
<evidence type="ECO:0000256" key="14">
    <source>
        <dbReference type="ARBA" id="ARBA00048692"/>
    </source>
</evidence>
<evidence type="ECO:0000256" key="1">
    <source>
        <dbReference type="ARBA" id="ARBA00005121"/>
    </source>
</evidence>
<evidence type="ECO:0000256" key="3">
    <source>
        <dbReference type="ARBA" id="ARBA00011233"/>
    </source>
</evidence>
<dbReference type="Proteomes" id="UP000002368">
    <property type="component" value="Chromosome"/>
</dbReference>
<dbReference type="eggNOG" id="COG2096">
    <property type="taxonomic scope" value="Bacteria"/>
</dbReference>
<keyword evidence="7 15" id="KW-0808">Transferase</keyword>
<dbReference type="Pfam" id="PF01923">
    <property type="entry name" value="Cob_adeno_trans"/>
    <property type="match status" value="1"/>
</dbReference>
<evidence type="ECO:0000256" key="4">
    <source>
        <dbReference type="ARBA" id="ARBA00012454"/>
    </source>
</evidence>
<keyword evidence="8 15" id="KW-0547">Nucleotide-binding</keyword>
<feature type="domain" description="Cobalamin adenosyltransferase-like" evidence="16">
    <location>
        <begin position="3"/>
        <end position="171"/>
    </location>
</feature>
<reference evidence="17 18" key="1">
    <citation type="journal article" date="2011" name="Stand. Genomic Sci.">
        <title>Complete genome sequence of the thermophilic, hydrogen-oxidizing Bacillus tusciae type strain (T2) and reclassification in the new genus, Kyrpidia gen. nov. as Kyrpidia tusciae comb. nov. and emendation of the family Alicyclobacillaceae da Costa and Rainey, 2010.</title>
        <authorList>
            <person name="Klenk H.P."/>
            <person name="Lapidus A."/>
            <person name="Chertkov O."/>
            <person name="Copeland A."/>
            <person name="Del Rio T.G."/>
            <person name="Nolan M."/>
            <person name="Lucas S."/>
            <person name="Chen F."/>
            <person name="Tice H."/>
            <person name="Cheng J.F."/>
            <person name="Han C."/>
            <person name="Bruce D."/>
            <person name="Goodwin L."/>
            <person name="Pitluck S."/>
            <person name="Pati A."/>
            <person name="Ivanova N."/>
            <person name="Mavromatis K."/>
            <person name="Daum C."/>
            <person name="Chen A."/>
            <person name="Palaniappan K."/>
            <person name="Chang Y.J."/>
            <person name="Land M."/>
            <person name="Hauser L."/>
            <person name="Jeffries C.D."/>
            <person name="Detter J.C."/>
            <person name="Rohde M."/>
            <person name="Abt B."/>
            <person name="Pukall R."/>
            <person name="Goker M."/>
            <person name="Bristow J."/>
            <person name="Markowitz V."/>
            <person name="Hugenholtz P."/>
            <person name="Eisen J.A."/>
        </authorList>
    </citation>
    <scope>NUCLEOTIDE SEQUENCE [LARGE SCALE GENOMIC DNA]</scope>
    <source>
        <strain evidence="17 18">DSM 2912</strain>
    </source>
</reference>
<comment type="catalytic activity">
    <reaction evidence="14 15">
        <text>2 cob(II)alamin + reduced [electron-transfer flavoprotein] + 2 ATP = 2 adenosylcob(III)alamin + 2 triphosphate + oxidized [electron-transfer flavoprotein] + 3 H(+)</text>
        <dbReference type="Rhea" id="RHEA:28671"/>
        <dbReference type="Rhea" id="RHEA-COMP:10685"/>
        <dbReference type="Rhea" id="RHEA-COMP:10686"/>
        <dbReference type="ChEBI" id="CHEBI:15378"/>
        <dbReference type="ChEBI" id="CHEBI:16304"/>
        <dbReference type="ChEBI" id="CHEBI:18036"/>
        <dbReference type="ChEBI" id="CHEBI:18408"/>
        <dbReference type="ChEBI" id="CHEBI:30616"/>
        <dbReference type="ChEBI" id="CHEBI:57692"/>
        <dbReference type="ChEBI" id="CHEBI:58307"/>
        <dbReference type="EC" id="2.5.1.17"/>
    </reaction>
</comment>
<dbReference type="UniPathway" id="UPA00148">
    <property type="reaction ID" value="UER00233"/>
</dbReference>
<dbReference type="InterPro" id="IPR029499">
    <property type="entry name" value="PduO-typ"/>
</dbReference>
<sequence length="187" mass="20797">MRIYTRSGDDGKTSLVFGRRIGKDSLRVDTYGTVDEANSAVGAAVALLRGRSAGNWGDVIAALERVQRELFDVGRELATPEEKREGSFVTDKHVLGLEKNIDRWEDELPPLTRFILPGGDPAAAMLHLARTICRRAERRVVALAQEEPVADSVRRYLNRLSDFLFVAARVVNHRLGIQEPAVDFQQG</sequence>
<evidence type="ECO:0000256" key="7">
    <source>
        <dbReference type="ARBA" id="ARBA00022679"/>
    </source>
</evidence>
<dbReference type="Gene3D" id="1.20.1200.10">
    <property type="entry name" value="Cobalamin adenosyltransferase-like"/>
    <property type="match status" value="1"/>
</dbReference>
<dbReference type="GO" id="GO:0009236">
    <property type="term" value="P:cobalamin biosynthetic process"/>
    <property type="evidence" value="ECO:0007669"/>
    <property type="project" value="UniProtKB-UniRule"/>
</dbReference>
<dbReference type="EMBL" id="CP002017">
    <property type="protein sequence ID" value="ADG05274.1"/>
    <property type="molecule type" value="Genomic_DNA"/>
</dbReference>
<evidence type="ECO:0000256" key="12">
    <source>
        <dbReference type="ARBA" id="ARBA00033354"/>
    </source>
</evidence>
<dbReference type="SUPFAM" id="SSF89028">
    <property type="entry name" value="Cobalamin adenosyltransferase-like"/>
    <property type="match status" value="1"/>
</dbReference>
<protein>
    <recommendedName>
        <fullName evidence="5 15">Corrinoid adenosyltransferase</fullName>
        <ecNumber evidence="4 15">2.5.1.17</ecNumber>
    </recommendedName>
    <alternativeName>
        <fullName evidence="10 15">Cob(II)alamin adenosyltransferase</fullName>
    </alternativeName>
    <alternativeName>
        <fullName evidence="12 15">Cob(II)yrinic acid a,c-diamide adenosyltransferase</fullName>
    </alternativeName>
    <alternativeName>
        <fullName evidence="11 15">Cobinamide/cobalamin adenosyltransferase</fullName>
    </alternativeName>
</protein>
<name>D5WTV4_KYRT2</name>
<dbReference type="AlphaFoldDB" id="D5WTV4"/>
<dbReference type="InterPro" id="IPR016030">
    <property type="entry name" value="CblAdoTrfase-like"/>
</dbReference>
<dbReference type="PANTHER" id="PTHR12213:SF0">
    <property type="entry name" value="CORRINOID ADENOSYLTRANSFERASE MMAB"/>
    <property type="match status" value="1"/>
</dbReference>
<evidence type="ECO:0000256" key="8">
    <source>
        <dbReference type="ARBA" id="ARBA00022741"/>
    </source>
</evidence>
<dbReference type="STRING" id="562970.Btus_0506"/>
<organism evidence="17 18">
    <name type="scientific">Kyrpidia tusciae (strain DSM 2912 / NBRC 15312 / T2)</name>
    <name type="common">Bacillus tusciae</name>
    <dbReference type="NCBI Taxonomy" id="562970"/>
    <lineage>
        <taxon>Bacteria</taxon>
        <taxon>Bacillati</taxon>
        <taxon>Bacillota</taxon>
        <taxon>Bacilli</taxon>
        <taxon>Bacillales</taxon>
        <taxon>Alicyclobacillaceae</taxon>
        <taxon>Kyrpidia</taxon>
    </lineage>
</organism>
<dbReference type="EC" id="2.5.1.17" evidence="4 15"/>
<comment type="pathway">
    <text evidence="1 15">Cofactor biosynthesis; adenosylcobalamin biosynthesis; adenosylcobalamin from cob(II)yrinate a,c-diamide: step 2/7.</text>
</comment>
<evidence type="ECO:0000256" key="6">
    <source>
        <dbReference type="ARBA" id="ARBA00022573"/>
    </source>
</evidence>
<dbReference type="PANTHER" id="PTHR12213">
    <property type="entry name" value="CORRINOID ADENOSYLTRANSFERASE"/>
    <property type="match status" value="1"/>
</dbReference>
<proteinExistence type="inferred from homology"/>
<evidence type="ECO:0000259" key="16">
    <source>
        <dbReference type="Pfam" id="PF01923"/>
    </source>
</evidence>
<dbReference type="RefSeq" id="WP_013074567.1">
    <property type="nucleotide sequence ID" value="NC_014098.1"/>
</dbReference>
<accession>D5WTV4</accession>
<evidence type="ECO:0000256" key="15">
    <source>
        <dbReference type="RuleBase" id="RU366026"/>
    </source>
</evidence>
<dbReference type="HOGENOM" id="CLU_083486_0_0_9"/>
<dbReference type="GO" id="GO:0005524">
    <property type="term" value="F:ATP binding"/>
    <property type="evidence" value="ECO:0007669"/>
    <property type="project" value="UniProtKB-UniRule"/>
</dbReference>
<evidence type="ECO:0000313" key="18">
    <source>
        <dbReference type="Proteomes" id="UP000002368"/>
    </source>
</evidence>
<evidence type="ECO:0000256" key="10">
    <source>
        <dbReference type="ARBA" id="ARBA00031529"/>
    </source>
</evidence>
<keyword evidence="6 15" id="KW-0169">Cobalamin biosynthesis</keyword>
<comment type="catalytic activity">
    <reaction evidence="13 15">
        <text>2 cob(II)yrinate a,c diamide + reduced [electron-transfer flavoprotein] + 2 ATP = 2 adenosylcob(III)yrinate a,c-diamide + 2 triphosphate + oxidized [electron-transfer flavoprotein] + 3 H(+)</text>
        <dbReference type="Rhea" id="RHEA:11528"/>
        <dbReference type="Rhea" id="RHEA-COMP:10685"/>
        <dbReference type="Rhea" id="RHEA-COMP:10686"/>
        <dbReference type="ChEBI" id="CHEBI:15378"/>
        <dbReference type="ChEBI" id="CHEBI:18036"/>
        <dbReference type="ChEBI" id="CHEBI:30616"/>
        <dbReference type="ChEBI" id="CHEBI:57692"/>
        <dbReference type="ChEBI" id="CHEBI:58307"/>
        <dbReference type="ChEBI" id="CHEBI:58503"/>
        <dbReference type="ChEBI" id="CHEBI:58537"/>
        <dbReference type="EC" id="2.5.1.17"/>
    </reaction>
</comment>
<dbReference type="InterPro" id="IPR036451">
    <property type="entry name" value="CblAdoTrfase-like_sf"/>
</dbReference>
<dbReference type="KEGG" id="bts:Btus_0506"/>
<comment type="similarity">
    <text evidence="2 15">Belongs to the Cob(I)alamin adenosyltransferase family.</text>
</comment>
<dbReference type="GO" id="GO:0008817">
    <property type="term" value="F:corrinoid adenosyltransferase activity"/>
    <property type="evidence" value="ECO:0007669"/>
    <property type="project" value="UniProtKB-UniRule"/>
</dbReference>
<evidence type="ECO:0000256" key="13">
    <source>
        <dbReference type="ARBA" id="ARBA00048555"/>
    </source>
</evidence>
<comment type="subunit">
    <text evidence="3">Homotrimer.</text>
</comment>
<dbReference type="OrthoDB" id="9778896at2"/>
<evidence type="ECO:0000256" key="9">
    <source>
        <dbReference type="ARBA" id="ARBA00022840"/>
    </source>
</evidence>
<evidence type="ECO:0000313" key="17">
    <source>
        <dbReference type="EMBL" id="ADG05274.1"/>
    </source>
</evidence>